<dbReference type="SUPFAM" id="SSF81296">
    <property type="entry name" value="E set domains"/>
    <property type="match status" value="1"/>
</dbReference>
<dbReference type="Gene3D" id="3.90.420.10">
    <property type="entry name" value="Oxidoreductase, molybdopterin-binding domain"/>
    <property type="match status" value="1"/>
</dbReference>
<dbReference type="PANTHER" id="PTHR19372">
    <property type="entry name" value="SULFITE REDUCTASE"/>
    <property type="match status" value="1"/>
</dbReference>
<dbReference type="InterPro" id="IPR001199">
    <property type="entry name" value="Cyt_B5-like_heme/steroid-bd"/>
</dbReference>
<comment type="caution">
    <text evidence="19">The sequence shown here is derived from an EMBL/GenBank/DDBJ whole genome shotgun (WGS) entry which is preliminary data.</text>
</comment>
<dbReference type="SUPFAM" id="SSF55856">
    <property type="entry name" value="Cytochrome b5-like heme/steroid binding domain"/>
    <property type="match status" value="1"/>
</dbReference>
<dbReference type="EMBL" id="QEAQ01000113">
    <property type="protein sequence ID" value="TPX55357.1"/>
    <property type="molecule type" value="Genomic_DNA"/>
</dbReference>
<evidence type="ECO:0000256" key="2">
    <source>
        <dbReference type="ARBA" id="ARBA00001970"/>
    </source>
</evidence>
<dbReference type="GO" id="GO:0020037">
    <property type="term" value="F:heme binding"/>
    <property type="evidence" value="ECO:0007669"/>
    <property type="project" value="InterPro"/>
</dbReference>
<feature type="region of interest" description="Disordered" evidence="17">
    <location>
        <begin position="37"/>
        <end position="62"/>
    </location>
</feature>
<keyword evidence="14" id="KW-0496">Mitochondrion</keyword>
<dbReference type="FunFam" id="2.60.40.650:FF:000002">
    <property type="entry name" value="sulfite oxidase"/>
    <property type="match status" value="1"/>
</dbReference>
<dbReference type="GO" id="GO:0005758">
    <property type="term" value="C:mitochondrial intermembrane space"/>
    <property type="evidence" value="ECO:0007669"/>
    <property type="project" value="UniProtKB-SubCell"/>
</dbReference>
<keyword evidence="10" id="KW-0349">Heme</keyword>
<dbReference type="GO" id="GO:0030151">
    <property type="term" value="F:molybdenum ion binding"/>
    <property type="evidence" value="ECO:0007669"/>
    <property type="project" value="InterPro"/>
</dbReference>
<evidence type="ECO:0000256" key="8">
    <source>
        <dbReference type="ARBA" id="ARBA00015499"/>
    </source>
</evidence>
<dbReference type="PRINTS" id="PR00407">
    <property type="entry name" value="EUMOPTERIN"/>
</dbReference>
<comment type="catalytic activity">
    <reaction evidence="15">
        <text>nitrite + NADP(+) + H2O = nitrate + NADPH + H(+)</text>
        <dbReference type="Rhea" id="RHEA:19061"/>
        <dbReference type="ChEBI" id="CHEBI:15377"/>
        <dbReference type="ChEBI" id="CHEBI:15378"/>
        <dbReference type="ChEBI" id="CHEBI:16301"/>
        <dbReference type="ChEBI" id="CHEBI:17632"/>
        <dbReference type="ChEBI" id="CHEBI:57783"/>
        <dbReference type="ChEBI" id="CHEBI:58349"/>
        <dbReference type="EC" id="1.7.1.3"/>
    </reaction>
</comment>
<protein>
    <recommendedName>
        <fullName evidence="8">Nitrate reductase [NADPH]</fullName>
        <ecNumber evidence="7">1.7.1.3</ecNumber>
        <ecNumber evidence="6">1.8.3.1</ecNumber>
    </recommendedName>
    <alternativeName>
        <fullName evidence="16">Sulfite oxidase</fullName>
    </alternativeName>
</protein>
<dbReference type="GO" id="GO:0043546">
    <property type="term" value="F:molybdopterin cofactor binding"/>
    <property type="evidence" value="ECO:0007669"/>
    <property type="project" value="TreeGrafter"/>
</dbReference>
<keyword evidence="11" id="KW-0479">Metal-binding</keyword>
<dbReference type="InterPro" id="IPR036374">
    <property type="entry name" value="OxRdtase_Mopterin-bd_sf"/>
</dbReference>
<evidence type="ECO:0000256" key="14">
    <source>
        <dbReference type="ARBA" id="ARBA00023128"/>
    </source>
</evidence>
<keyword evidence="9" id="KW-0500">Molybdenum</keyword>
<evidence type="ECO:0000256" key="11">
    <source>
        <dbReference type="ARBA" id="ARBA00022723"/>
    </source>
</evidence>
<evidence type="ECO:0000256" key="17">
    <source>
        <dbReference type="SAM" id="MobiDB-lite"/>
    </source>
</evidence>
<feature type="compositionally biased region" description="Polar residues" evidence="17">
    <location>
        <begin position="38"/>
        <end position="48"/>
    </location>
</feature>
<dbReference type="FunFam" id="3.90.420.10:FF:000002">
    <property type="entry name" value="sulfite oxidase, mitochondrial"/>
    <property type="match status" value="1"/>
</dbReference>
<evidence type="ECO:0000256" key="7">
    <source>
        <dbReference type="ARBA" id="ARBA00012673"/>
    </source>
</evidence>
<dbReference type="Proteomes" id="UP000318582">
    <property type="component" value="Unassembled WGS sequence"/>
</dbReference>
<dbReference type="GO" id="GO:0008482">
    <property type="term" value="F:sulfite oxidase activity"/>
    <property type="evidence" value="ECO:0007669"/>
    <property type="project" value="UniProtKB-EC"/>
</dbReference>
<evidence type="ECO:0000256" key="3">
    <source>
        <dbReference type="ARBA" id="ARBA00004569"/>
    </source>
</evidence>
<evidence type="ECO:0000256" key="4">
    <source>
        <dbReference type="ARBA" id="ARBA00004678"/>
    </source>
</evidence>
<dbReference type="PROSITE" id="PS00191">
    <property type="entry name" value="CYTOCHROME_B5_1"/>
    <property type="match status" value="1"/>
</dbReference>
<keyword evidence="12" id="KW-0560">Oxidoreductase</keyword>
<dbReference type="Gene3D" id="3.10.120.10">
    <property type="entry name" value="Cytochrome b5-like heme/steroid binding domain"/>
    <property type="match status" value="1"/>
</dbReference>
<comment type="cofactor">
    <cofactor evidence="2">
        <name>heme b</name>
        <dbReference type="ChEBI" id="CHEBI:60344"/>
    </cofactor>
</comment>
<reference evidence="19 20" key="1">
    <citation type="journal article" date="2019" name="Sci. Rep.">
        <title>Comparative genomics of chytrid fungi reveal insights into the obligate biotrophic and pathogenic lifestyle of Synchytrium endobioticum.</title>
        <authorList>
            <person name="van de Vossenberg B.T.L.H."/>
            <person name="Warris S."/>
            <person name="Nguyen H.D.T."/>
            <person name="van Gent-Pelzer M.P.E."/>
            <person name="Joly D.L."/>
            <person name="van de Geest H.C."/>
            <person name="Bonants P.J.M."/>
            <person name="Smith D.S."/>
            <person name="Levesque C.A."/>
            <person name="van der Lee T.A.J."/>
        </authorList>
    </citation>
    <scope>NUCLEOTIDE SEQUENCE [LARGE SCALE GENOMIC DNA]</scope>
    <source>
        <strain evidence="19 20">CBS 809.83</strain>
    </source>
</reference>
<dbReference type="Gene3D" id="2.60.40.650">
    <property type="match status" value="1"/>
</dbReference>
<dbReference type="PRINTS" id="PR00363">
    <property type="entry name" value="CYTOCHROMEB5"/>
</dbReference>
<proteinExistence type="predicted"/>
<evidence type="ECO:0000256" key="15">
    <source>
        <dbReference type="ARBA" id="ARBA00049155"/>
    </source>
</evidence>
<evidence type="ECO:0000256" key="16">
    <source>
        <dbReference type="ARBA" id="ARBA00070338"/>
    </source>
</evidence>
<dbReference type="InterPro" id="IPR005066">
    <property type="entry name" value="MoCF_OxRdtse_dimer"/>
</dbReference>
<evidence type="ECO:0000256" key="10">
    <source>
        <dbReference type="ARBA" id="ARBA00022617"/>
    </source>
</evidence>
<organism evidence="19 20">
    <name type="scientific">Powellomyces hirtus</name>
    <dbReference type="NCBI Taxonomy" id="109895"/>
    <lineage>
        <taxon>Eukaryota</taxon>
        <taxon>Fungi</taxon>
        <taxon>Fungi incertae sedis</taxon>
        <taxon>Chytridiomycota</taxon>
        <taxon>Chytridiomycota incertae sedis</taxon>
        <taxon>Chytridiomycetes</taxon>
        <taxon>Spizellomycetales</taxon>
        <taxon>Powellomycetaceae</taxon>
        <taxon>Powellomyces</taxon>
    </lineage>
</organism>
<keyword evidence="20" id="KW-1185">Reference proteome</keyword>
<dbReference type="GO" id="GO:0006790">
    <property type="term" value="P:sulfur compound metabolic process"/>
    <property type="evidence" value="ECO:0007669"/>
    <property type="project" value="TreeGrafter"/>
</dbReference>
<dbReference type="PANTHER" id="PTHR19372:SF7">
    <property type="entry name" value="SULFITE OXIDASE, MITOCHONDRIAL"/>
    <property type="match status" value="1"/>
</dbReference>
<dbReference type="Pfam" id="PF00174">
    <property type="entry name" value="Oxidored_molyb"/>
    <property type="match status" value="1"/>
</dbReference>
<feature type="domain" description="Cytochrome b5 heme-binding" evidence="18">
    <location>
        <begin position="134"/>
        <end position="213"/>
    </location>
</feature>
<dbReference type="InterPro" id="IPR036400">
    <property type="entry name" value="Cyt_B5-like_heme/steroid_sf"/>
</dbReference>
<dbReference type="EC" id="1.8.3.1" evidence="6"/>
<dbReference type="GO" id="GO:0050464">
    <property type="term" value="F:nitrate reductase (NADPH) activity"/>
    <property type="evidence" value="ECO:0007669"/>
    <property type="project" value="UniProtKB-EC"/>
</dbReference>
<evidence type="ECO:0000313" key="20">
    <source>
        <dbReference type="Proteomes" id="UP000318582"/>
    </source>
</evidence>
<dbReference type="AlphaFoldDB" id="A0A507DVZ4"/>
<evidence type="ECO:0000256" key="12">
    <source>
        <dbReference type="ARBA" id="ARBA00023002"/>
    </source>
</evidence>
<evidence type="ECO:0000256" key="1">
    <source>
        <dbReference type="ARBA" id="ARBA00001924"/>
    </source>
</evidence>
<evidence type="ECO:0000256" key="5">
    <source>
        <dbReference type="ARBA" id="ARBA00004971"/>
    </source>
</evidence>
<accession>A0A507DVZ4</accession>
<gene>
    <name evidence="19" type="ORF">PhCBS80983_g05381</name>
</gene>
<evidence type="ECO:0000256" key="13">
    <source>
        <dbReference type="ARBA" id="ARBA00023004"/>
    </source>
</evidence>
<comment type="subcellular location">
    <subcellularLocation>
        <location evidence="3">Mitochondrion intermembrane space</location>
    </subcellularLocation>
</comment>
<dbReference type="InterPro" id="IPR018506">
    <property type="entry name" value="Cyt_B5_heme-BS"/>
</dbReference>
<dbReference type="InterPro" id="IPR014756">
    <property type="entry name" value="Ig_E-set"/>
</dbReference>
<dbReference type="Pfam" id="PF03404">
    <property type="entry name" value="Mo-co_dimer"/>
    <property type="match status" value="1"/>
</dbReference>
<comment type="pathway">
    <text evidence="5">Energy metabolism; sulfur metabolism.</text>
</comment>
<dbReference type="FunFam" id="3.10.120.10:FF:000007">
    <property type="entry name" value="Sulfite oxidase, mitochondrial"/>
    <property type="match status" value="1"/>
</dbReference>
<evidence type="ECO:0000259" key="18">
    <source>
        <dbReference type="PROSITE" id="PS50255"/>
    </source>
</evidence>
<sequence>MASSAFARCLPRHCRRPHRVHLFNSIQHTHAFPRPRLLTTSKPVNSTVPPLPPPHASNSSSTNGLRLPLLAAALAALAAGGALWIAPRSLYTESLALTRHGEKGGKKDDMLSLFSKHSNKGREEHEINSVPAQRPRFKRSEISTHTSKAAGGIWIIHNNGVYDITDFVDVHPGGERILLAAGRSIDPFWSVFTIHQTPETKELLEQYRIGDVEPPRDAIEAAENAAAEERDRDALKDLFKFDPKRDPELITHAAYPCNAEAPARALVDAPITPTEKFFVRNHLPVPDIDTTTYRLAVQGPGIPDGVALSLEDLKKLPKKTVTVTLQCAGNRRKDMHDVKPTKGLQWSQGAISTATWGGVLLRDVLKQAGYNTPPSTTTTLPDDDQAISHVQFHGTEGYGASIPFHKAISAQGDVLLAYEMNGEPLPADHGAPIRVVVPGYVAARSVKWVDRITLSDEESWSHWQRKDYKGFSPSTEMPCEEDYENAKSIQELPVQSAVLLPAKGQNVTLTEQGEMVCKGYAVSGGGREVVRVDVSADGGRTWTTATLKPAATDARPGRQWAWSHWDAKIPVSSTIKGKEVEIVCKAVDDSYNSQPEKMEGIWNMRGVLSTAWHRVTVKVAGAEGEGKEVEGR</sequence>
<dbReference type="SUPFAM" id="SSF56524">
    <property type="entry name" value="Oxidoreductase molybdopterin-binding domain"/>
    <property type="match status" value="1"/>
</dbReference>
<dbReference type="Pfam" id="PF00173">
    <property type="entry name" value="Cyt-b5"/>
    <property type="match status" value="1"/>
</dbReference>
<dbReference type="EC" id="1.7.1.3" evidence="7"/>
<dbReference type="STRING" id="109895.A0A507DVZ4"/>
<dbReference type="InterPro" id="IPR000572">
    <property type="entry name" value="OxRdtase_Mopterin-bd_dom"/>
</dbReference>
<evidence type="ECO:0000256" key="6">
    <source>
        <dbReference type="ARBA" id="ARBA00012505"/>
    </source>
</evidence>
<name>A0A507DVZ4_9FUNG</name>
<comment type="pathway">
    <text evidence="4">Sulfur metabolism.</text>
</comment>
<dbReference type="InterPro" id="IPR008335">
    <property type="entry name" value="Mopterin_OxRdtase_euk"/>
</dbReference>
<evidence type="ECO:0000313" key="19">
    <source>
        <dbReference type="EMBL" id="TPX55357.1"/>
    </source>
</evidence>
<keyword evidence="13" id="KW-0408">Iron</keyword>
<dbReference type="SMART" id="SM01117">
    <property type="entry name" value="Cyt-b5"/>
    <property type="match status" value="1"/>
</dbReference>
<comment type="cofactor">
    <cofactor evidence="1">
        <name>Mo-molybdopterin</name>
        <dbReference type="ChEBI" id="CHEBI:71302"/>
    </cofactor>
</comment>
<dbReference type="PROSITE" id="PS50255">
    <property type="entry name" value="CYTOCHROME_B5_2"/>
    <property type="match status" value="1"/>
</dbReference>
<evidence type="ECO:0000256" key="9">
    <source>
        <dbReference type="ARBA" id="ARBA00022505"/>
    </source>
</evidence>